<evidence type="ECO:0000313" key="8">
    <source>
        <dbReference type="EMBL" id="MBD8890474.1"/>
    </source>
</evidence>
<evidence type="ECO:0000259" key="7">
    <source>
        <dbReference type="Pfam" id="PF00892"/>
    </source>
</evidence>
<dbReference type="Proteomes" id="UP000632063">
    <property type="component" value="Unassembled WGS sequence"/>
</dbReference>
<evidence type="ECO:0000256" key="2">
    <source>
        <dbReference type="ARBA" id="ARBA00009853"/>
    </source>
</evidence>
<organism evidence="8 9">
    <name type="scientific">Roseibium litorale</name>
    <dbReference type="NCBI Taxonomy" id="2803841"/>
    <lineage>
        <taxon>Bacteria</taxon>
        <taxon>Pseudomonadati</taxon>
        <taxon>Pseudomonadota</taxon>
        <taxon>Alphaproteobacteria</taxon>
        <taxon>Hyphomicrobiales</taxon>
        <taxon>Stappiaceae</taxon>
        <taxon>Roseibium</taxon>
    </lineage>
</organism>
<comment type="caution">
    <text evidence="8">The sequence shown here is derived from an EMBL/GenBank/DDBJ whole genome shotgun (WGS) entry which is preliminary data.</text>
</comment>
<evidence type="ECO:0000256" key="4">
    <source>
        <dbReference type="ARBA" id="ARBA00022989"/>
    </source>
</evidence>
<comment type="subcellular location">
    <subcellularLocation>
        <location evidence="1">Membrane</location>
        <topology evidence="1">Multi-pass membrane protein</topology>
    </subcellularLocation>
</comment>
<keyword evidence="5 6" id="KW-0472">Membrane</keyword>
<keyword evidence="4 6" id="KW-1133">Transmembrane helix</keyword>
<dbReference type="PANTHER" id="PTHR22911">
    <property type="entry name" value="ACYL-MALONYL CONDENSING ENZYME-RELATED"/>
    <property type="match status" value="1"/>
</dbReference>
<feature type="domain" description="EamA" evidence="7">
    <location>
        <begin position="171"/>
        <end position="298"/>
    </location>
</feature>
<feature type="transmembrane region" description="Helical" evidence="6">
    <location>
        <begin position="117"/>
        <end position="135"/>
    </location>
</feature>
<proteinExistence type="inferred from homology"/>
<name>A0ABR9CI19_9HYPH</name>
<evidence type="ECO:0000256" key="5">
    <source>
        <dbReference type="ARBA" id="ARBA00023136"/>
    </source>
</evidence>
<dbReference type="RefSeq" id="WP_192146178.1">
    <property type="nucleotide sequence ID" value="NZ_JACYXI010000001.1"/>
</dbReference>
<evidence type="ECO:0000256" key="3">
    <source>
        <dbReference type="ARBA" id="ARBA00022692"/>
    </source>
</evidence>
<dbReference type="SUPFAM" id="SSF103481">
    <property type="entry name" value="Multidrug resistance efflux transporter EmrE"/>
    <property type="match status" value="2"/>
</dbReference>
<evidence type="ECO:0000256" key="6">
    <source>
        <dbReference type="SAM" id="Phobius"/>
    </source>
</evidence>
<accession>A0ABR9CI19</accession>
<protein>
    <submittedName>
        <fullName evidence="8">DMT family transporter</fullName>
    </submittedName>
</protein>
<feature type="transmembrane region" description="Helical" evidence="6">
    <location>
        <begin position="29"/>
        <end position="49"/>
    </location>
</feature>
<feature type="transmembrane region" description="Helical" evidence="6">
    <location>
        <begin position="144"/>
        <end position="162"/>
    </location>
</feature>
<evidence type="ECO:0000256" key="1">
    <source>
        <dbReference type="ARBA" id="ARBA00004141"/>
    </source>
</evidence>
<feature type="transmembrane region" description="Helical" evidence="6">
    <location>
        <begin position="224"/>
        <end position="242"/>
    </location>
</feature>
<keyword evidence="3 6" id="KW-0812">Transmembrane</keyword>
<dbReference type="EMBL" id="JACYXI010000001">
    <property type="protein sequence ID" value="MBD8890474.1"/>
    <property type="molecule type" value="Genomic_DNA"/>
</dbReference>
<sequence length="319" mass="34515">MDQPTDRQATFAGRIRNHLMNLPGNSIGALWILQAAILFTLMSMLIKLIGQDISIFQILLIRQATMAVIVAPKILRGLPGSLYTRRPDLQVARIALACTAMLCGFSAVIYLPLAEATALGFSKTFFVTIFAIIFLSEKVGRHRWTATLVGFIGVIIMLRPGSGGLFDPYAALAIAAAAAAGLVTIILRILTRTDLPSTILTYQAVGVGLIMILPAIYAWKDPTLEQWVLMILIGIVSWAGQMSNIRAFRAGEPTAIASLDYTRLIYATIIGVLVFGNWPGIETYVGAAFIIGGSLYVIRREAALGRALARSADSRGYNN</sequence>
<feature type="transmembrane region" description="Helical" evidence="6">
    <location>
        <begin position="168"/>
        <end position="187"/>
    </location>
</feature>
<feature type="domain" description="EamA" evidence="7">
    <location>
        <begin position="27"/>
        <end position="158"/>
    </location>
</feature>
<reference evidence="9" key="1">
    <citation type="submission" date="2020-09" db="EMBL/GenBank/DDBJ databases">
        <title>The genome sequence of strain Labrenzia suaedae 4C16A.</title>
        <authorList>
            <person name="Liu Y."/>
        </authorList>
    </citation>
    <scope>NUCLEOTIDE SEQUENCE [LARGE SCALE GENOMIC DNA]</scope>
    <source>
        <strain evidence="9">4C16A</strain>
    </source>
</reference>
<keyword evidence="9" id="KW-1185">Reference proteome</keyword>
<comment type="similarity">
    <text evidence="2">Belongs to the drug/metabolite transporter (DMT) superfamily. 10 TMS drug/metabolite exporter (DME) (TC 2.A.7.3) family.</text>
</comment>
<dbReference type="Pfam" id="PF00892">
    <property type="entry name" value="EamA"/>
    <property type="match status" value="2"/>
</dbReference>
<dbReference type="PANTHER" id="PTHR22911:SF6">
    <property type="entry name" value="SOLUTE CARRIER FAMILY 35 MEMBER G1"/>
    <property type="match status" value="1"/>
</dbReference>
<feature type="transmembrane region" description="Helical" evidence="6">
    <location>
        <begin position="91"/>
        <end position="111"/>
    </location>
</feature>
<dbReference type="InterPro" id="IPR037185">
    <property type="entry name" value="EmrE-like"/>
</dbReference>
<dbReference type="InterPro" id="IPR000620">
    <property type="entry name" value="EamA_dom"/>
</dbReference>
<evidence type="ECO:0000313" key="9">
    <source>
        <dbReference type="Proteomes" id="UP000632063"/>
    </source>
</evidence>
<feature type="transmembrane region" description="Helical" evidence="6">
    <location>
        <begin position="199"/>
        <end position="218"/>
    </location>
</feature>
<reference evidence="8 9" key="2">
    <citation type="journal article" date="2021" name="Int. J. Syst. Evol. Microbiol.">
        <title>Roseibium litorale sp. nov., isolated from a tidal flat sediment and proposal for the reclassification of Labrenzia polysiphoniae as Roseibium polysiphoniae comb. nov.</title>
        <authorList>
            <person name="Liu Y."/>
            <person name="Pei T."/>
            <person name="Du J."/>
            <person name="Chao M."/>
            <person name="Deng M.R."/>
            <person name="Zhu H."/>
        </authorList>
    </citation>
    <scope>NUCLEOTIDE SEQUENCE [LARGE SCALE GENOMIC DNA]</scope>
    <source>
        <strain evidence="8 9">4C16A</strain>
    </source>
</reference>
<gene>
    <name evidence="8" type="ORF">IG616_02865</name>
</gene>